<dbReference type="SMART" id="SM00636">
    <property type="entry name" value="Glyco_18"/>
    <property type="match status" value="1"/>
</dbReference>
<keyword evidence="5 6" id="KW-0326">Glycosidase</keyword>
<keyword evidence="3 6" id="KW-0378">Hydrolase</keyword>
<dbReference type="RefSeq" id="XP_014675453.1">
    <property type="nucleotide sequence ID" value="XM_014819967.1"/>
</dbReference>
<comment type="similarity">
    <text evidence="1">Belongs to the glycosyl hydrolase 18 family. Chitinase class II subfamily.</text>
</comment>
<keyword evidence="2" id="KW-0147">Chitin-binding</keyword>
<dbReference type="PROSITE" id="PS01095">
    <property type="entry name" value="GH18_1"/>
    <property type="match status" value="1"/>
</dbReference>
<dbReference type="Gene3D" id="3.10.50.10">
    <property type="match status" value="1"/>
</dbReference>
<dbReference type="InterPro" id="IPR001579">
    <property type="entry name" value="Glyco_hydro_18_chit_AS"/>
</dbReference>
<dbReference type="PROSITE" id="PS50940">
    <property type="entry name" value="CHIT_BIND_II"/>
    <property type="match status" value="1"/>
</dbReference>
<accession>A0ABM1ETD2</accession>
<feature type="domain" description="GH18" evidence="8">
    <location>
        <begin position="1"/>
        <end position="339"/>
    </location>
</feature>
<dbReference type="InterPro" id="IPR029070">
    <property type="entry name" value="Chitinase_insertion_sf"/>
</dbReference>
<evidence type="ECO:0000259" key="7">
    <source>
        <dbReference type="PROSITE" id="PS50940"/>
    </source>
</evidence>
<protein>
    <submittedName>
        <fullName evidence="10">Acidic mammalian chitinase-like</fullName>
    </submittedName>
</protein>
<dbReference type="PROSITE" id="PS51910">
    <property type="entry name" value="GH18_2"/>
    <property type="match status" value="1"/>
</dbReference>
<dbReference type="SMART" id="SM00494">
    <property type="entry name" value="ChtBD2"/>
    <property type="match status" value="1"/>
</dbReference>
<evidence type="ECO:0000256" key="2">
    <source>
        <dbReference type="ARBA" id="ARBA00022669"/>
    </source>
</evidence>
<evidence type="ECO:0000256" key="1">
    <source>
        <dbReference type="ARBA" id="ARBA00009121"/>
    </source>
</evidence>
<evidence type="ECO:0000256" key="6">
    <source>
        <dbReference type="RuleBase" id="RU000489"/>
    </source>
</evidence>
<sequence>MASGIKGRCKPTQDSVQGAFFRNPQAPTEKTDMVNDLKKKNPHLKVLIAVGGYSLGSYPFSIMVANANTRALFVKQSIDFLRQHGFDGLDIDWEYPSGIDKERFVYLVKALKEAYEQEAMESQRPRLLLTAAVPAGGGAIDNGFDIRALSSYLDFISLMSYDLHGQWESFLGHNSPLFARSNEDVWQKQLNIKWAADKWVDGGCPKEKLIIGLAAYGRSFTLQNPSMHVIGDPAKSGGTAGKYTGEYGYMAYYEVCIMLNSGGTRVWNDEHKVPYAYKGDQWVGYDDEESIANKVAWIKSQGFGGAMTWSLDLDDFRGAFCNKGKYPLLNTMKNGLPSSYELDGWVPPSTVTTSTSAGSVSTTPSGEGGSVENFCHGKRNGYYADDADCTMFYQCFSDVTHHLSCTPGLRWSRMYTYCDWADNVECVESQGDNIDTL</sequence>
<evidence type="ECO:0000259" key="8">
    <source>
        <dbReference type="PROSITE" id="PS51910"/>
    </source>
</evidence>
<dbReference type="GeneID" id="106815503"/>
<reference evidence="10" key="1">
    <citation type="submission" date="2025-08" db="UniProtKB">
        <authorList>
            <consortium name="RefSeq"/>
        </authorList>
    </citation>
    <scope>IDENTIFICATION</scope>
</reference>
<dbReference type="SUPFAM" id="SSF54556">
    <property type="entry name" value="Chitinase insertion domain"/>
    <property type="match status" value="1"/>
</dbReference>
<keyword evidence="9" id="KW-1185">Reference proteome</keyword>
<dbReference type="PANTHER" id="PTHR11177:SF317">
    <property type="entry name" value="CHITINASE 12-RELATED"/>
    <property type="match status" value="1"/>
</dbReference>
<dbReference type="InterPro" id="IPR011583">
    <property type="entry name" value="Chitinase_II/V-like_cat"/>
</dbReference>
<evidence type="ECO:0000313" key="9">
    <source>
        <dbReference type="Proteomes" id="UP000695022"/>
    </source>
</evidence>
<organism evidence="9 10">
    <name type="scientific">Priapulus caudatus</name>
    <name type="common">Priapulid worm</name>
    <dbReference type="NCBI Taxonomy" id="37621"/>
    <lineage>
        <taxon>Eukaryota</taxon>
        <taxon>Metazoa</taxon>
        <taxon>Ecdysozoa</taxon>
        <taxon>Scalidophora</taxon>
        <taxon>Priapulida</taxon>
        <taxon>Priapulimorpha</taxon>
        <taxon>Priapulimorphida</taxon>
        <taxon>Priapulidae</taxon>
        <taxon>Priapulus</taxon>
    </lineage>
</organism>
<dbReference type="InterPro" id="IPR002557">
    <property type="entry name" value="Chitin-bd_dom"/>
</dbReference>
<dbReference type="Gene3D" id="3.20.20.80">
    <property type="entry name" value="Glycosidases"/>
    <property type="match status" value="1"/>
</dbReference>
<dbReference type="Proteomes" id="UP000695022">
    <property type="component" value="Unplaced"/>
</dbReference>
<gene>
    <name evidence="10" type="primary">LOC106815503</name>
</gene>
<dbReference type="InterPro" id="IPR036508">
    <property type="entry name" value="Chitin-bd_dom_sf"/>
</dbReference>
<evidence type="ECO:0000256" key="4">
    <source>
        <dbReference type="ARBA" id="ARBA00023157"/>
    </source>
</evidence>
<dbReference type="CDD" id="cd02872">
    <property type="entry name" value="GH18_chitolectin_chitotriosidase"/>
    <property type="match status" value="1"/>
</dbReference>
<name>A0ABM1ETD2_PRICU</name>
<evidence type="ECO:0000256" key="3">
    <source>
        <dbReference type="ARBA" id="ARBA00022801"/>
    </source>
</evidence>
<dbReference type="Pfam" id="PF01607">
    <property type="entry name" value="CBM_14"/>
    <property type="match status" value="1"/>
</dbReference>
<dbReference type="InterPro" id="IPR050314">
    <property type="entry name" value="Glycosyl_Hydrlase_18"/>
</dbReference>
<dbReference type="Gene3D" id="2.170.140.10">
    <property type="entry name" value="Chitin binding domain"/>
    <property type="match status" value="1"/>
</dbReference>
<evidence type="ECO:0000256" key="5">
    <source>
        <dbReference type="ARBA" id="ARBA00023295"/>
    </source>
</evidence>
<dbReference type="PANTHER" id="PTHR11177">
    <property type="entry name" value="CHITINASE"/>
    <property type="match status" value="1"/>
</dbReference>
<evidence type="ECO:0000313" key="10">
    <source>
        <dbReference type="RefSeq" id="XP_014675453.1"/>
    </source>
</evidence>
<dbReference type="SUPFAM" id="SSF51445">
    <property type="entry name" value="(Trans)glycosidases"/>
    <property type="match status" value="1"/>
</dbReference>
<feature type="domain" description="Chitin-binding type-2" evidence="7">
    <location>
        <begin position="372"/>
        <end position="428"/>
    </location>
</feature>
<dbReference type="SUPFAM" id="SSF57625">
    <property type="entry name" value="Invertebrate chitin-binding proteins"/>
    <property type="match status" value="1"/>
</dbReference>
<dbReference type="Pfam" id="PF00704">
    <property type="entry name" value="Glyco_hydro_18"/>
    <property type="match status" value="1"/>
</dbReference>
<proteinExistence type="inferred from homology"/>
<keyword evidence="4" id="KW-1015">Disulfide bond</keyword>
<dbReference type="InterPro" id="IPR001223">
    <property type="entry name" value="Glyco_hydro18_cat"/>
</dbReference>
<dbReference type="InterPro" id="IPR017853">
    <property type="entry name" value="GH"/>
</dbReference>